<dbReference type="Proteomes" id="UP001139971">
    <property type="component" value="Unassembled WGS sequence"/>
</dbReference>
<evidence type="ECO:0000256" key="1">
    <source>
        <dbReference type="ARBA" id="ARBA00023125"/>
    </source>
</evidence>
<dbReference type="GO" id="GO:0000160">
    <property type="term" value="P:phosphorelay signal transduction system"/>
    <property type="evidence" value="ECO:0007669"/>
    <property type="project" value="InterPro"/>
</dbReference>
<evidence type="ECO:0000256" key="2">
    <source>
        <dbReference type="PROSITE-ProRule" id="PRU01091"/>
    </source>
</evidence>
<dbReference type="SUPFAM" id="SSF46894">
    <property type="entry name" value="C-terminal effector domain of the bipartite response regulators"/>
    <property type="match status" value="1"/>
</dbReference>
<protein>
    <submittedName>
        <fullName evidence="6">Winged helix-turn-helix domain-containing protein</fullName>
    </submittedName>
</protein>
<dbReference type="RefSeq" id="WP_263545132.1">
    <property type="nucleotide sequence ID" value="NZ_JAOVZO020000018.1"/>
</dbReference>
<dbReference type="Gene3D" id="1.10.10.10">
    <property type="entry name" value="Winged helix-like DNA-binding domain superfamily/Winged helix DNA-binding domain"/>
    <property type="match status" value="1"/>
</dbReference>
<evidence type="ECO:0000256" key="3">
    <source>
        <dbReference type="SAM" id="MobiDB-lite"/>
    </source>
</evidence>
<proteinExistence type="predicted"/>
<dbReference type="GO" id="GO:0003677">
    <property type="term" value="F:DNA binding"/>
    <property type="evidence" value="ECO:0007669"/>
    <property type="project" value="UniProtKB-UniRule"/>
</dbReference>
<keyword evidence="4" id="KW-0812">Transmembrane</keyword>
<dbReference type="AlphaFoldDB" id="A0A9X3YPH6"/>
<dbReference type="SUPFAM" id="SSF48452">
    <property type="entry name" value="TPR-like"/>
    <property type="match status" value="1"/>
</dbReference>
<dbReference type="InterPro" id="IPR001867">
    <property type="entry name" value="OmpR/PhoB-type_DNA-bd"/>
</dbReference>
<keyword evidence="1 2" id="KW-0238">DNA-binding</keyword>
<feature type="domain" description="OmpR/PhoB-type" evidence="5">
    <location>
        <begin position="1"/>
        <end position="98"/>
    </location>
</feature>
<accession>A0A9X3YPH6</accession>
<dbReference type="Pfam" id="PF00486">
    <property type="entry name" value="Trans_reg_C"/>
    <property type="match status" value="1"/>
</dbReference>
<comment type="caution">
    <text evidence="6">The sequence shown here is derived from an EMBL/GenBank/DDBJ whole genome shotgun (WGS) entry which is preliminary data.</text>
</comment>
<keyword evidence="7" id="KW-1185">Reference proteome</keyword>
<gene>
    <name evidence="6" type="ORF">OD750_017710</name>
</gene>
<sequence>MEYRFDSFRLDATTRELRHDDALVALPARAFDGLAYLIRHRARAVGRDEFVSAVWGRVDVTDAQVNQLMLRIRRALGDDGQAQRAVRTVPGFGYRWVLDTVEIESAPAAEPRVPESPPSVPSAGTSTRPRRRLPTFAVAALAVALALTGFAAYRLLRVEREAPQAATAAAPASAPASAPIAADTVAVLPLAIDGPREAGWLRLGAMELVADRMRNVGLPVVLSESVITSTRGAASPPTPADLDRIGRTLGVGLVVRGSATLASRVWTVRLAVTDPRGVRHEVSADHADATEAARRAADLLLAAFGRPQTAPLPEASELDERLQQAQAALLAGEPDAARALLTGAEDQDDPRVRLKLAQVDFRAGRVDEAERALTALLDDPRVRGDATQRGVALTARGDIRYRRADFAGAEGDYDAAVKVLADLRDRPEYAKALNGRGISRVAGGNLDAAADDLGAARAMYQRLGERLGLAQVDGNLGLLEWARGHLDLGHTYLAGAAERFEAFGAVERLVSVRAGMLDLEMEMLRWNDALATSERLWALRDRAGDPGLALLIGTERALVFAALGRYREAEALLADLRVAHAGVRPQALRYWHAARADLAWRRGRAQDAADEAEAALDVWPPHSAPKLRARAVIVRQRASIAAGNVDVAAIEAELARDNVDSSAVLLLARAEWAAHRGRDADAERDYRAALALAQRQALPAQTVLVVAGYVDRLLAQRRADDAAAVAGRIAPCVDTDYDCALVQLAVLDAAGRPAAWTVALDRAKALAGERTLPARLAMASQP</sequence>
<evidence type="ECO:0000313" key="6">
    <source>
        <dbReference type="EMBL" id="MDC8014386.1"/>
    </source>
</evidence>
<dbReference type="CDD" id="cd00383">
    <property type="entry name" value="trans_reg_C"/>
    <property type="match status" value="1"/>
</dbReference>
<evidence type="ECO:0000256" key="4">
    <source>
        <dbReference type="SAM" id="Phobius"/>
    </source>
</evidence>
<organism evidence="6 7">
    <name type="scientific">Tahibacter soli</name>
    <dbReference type="NCBI Taxonomy" id="2983605"/>
    <lineage>
        <taxon>Bacteria</taxon>
        <taxon>Pseudomonadati</taxon>
        <taxon>Pseudomonadota</taxon>
        <taxon>Gammaproteobacteria</taxon>
        <taxon>Lysobacterales</taxon>
        <taxon>Rhodanobacteraceae</taxon>
        <taxon>Tahibacter</taxon>
    </lineage>
</organism>
<dbReference type="PROSITE" id="PS51755">
    <property type="entry name" value="OMPR_PHOB"/>
    <property type="match status" value="1"/>
</dbReference>
<dbReference type="SMART" id="SM00862">
    <property type="entry name" value="Trans_reg_C"/>
    <property type="match status" value="1"/>
</dbReference>
<reference evidence="6" key="1">
    <citation type="submission" date="2023-02" db="EMBL/GenBank/DDBJ databases">
        <title>Tahibacter soli sp. nov. isolated from soil.</title>
        <authorList>
            <person name="Baek J.H."/>
            <person name="Lee J.K."/>
            <person name="Choi D.G."/>
            <person name="Jeon C.O."/>
        </authorList>
    </citation>
    <scope>NUCLEOTIDE SEQUENCE</scope>
    <source>
        <strain evidence="6">BL</strain>
    </source>
</reference>
<evidence type="ECO:0000313" key="7">
    <source>
        <dbReference type="Proteomes" id="UP001139971"/>
    </source>
</evidence>
<keyword evidence="4" id="KW-0472">Membrane</keyword>
<dbReference type="InterPro" id="IPR016032">
    <property type="entry name" value="Sig_transdc_resp-reg_C-effctor"/>
</dbReference>
<keyword evidence="4" id="KW-1133">Transmembrane helix</keyword>
<feature type="transmembrane region" description="Helical" evidence="4">
    <location>
        <begin position="136"/>
        <end position="156"/>
    </location>
</feature>
<dbReference type="InterPro" id="IPR036388">
    <property type="entry name" value="WH-like_DNA-bd_sf"/>
</dbReference>
<dbReference type="GO" id="GO:0006355">
    <property type="term" value="P:regulation of DNA-templated transcription"/>
    <property type="evidence" value="ECO:0007669"/>
    <property type="project" value="InterPro"/>
</dbReference>
<dbReference type="EMBL" id="JAOVZO020000018">
    <property type="protein sequence ID" value="MDC8014386.1"/>
    <property type="molecule type" value="Genomic_DNA"/>
</dbReference>
<dbReference type="InterPro" id="IPR011990">
    <property type="entry name" value="TPR-like_helical_dom_sf"/>
</dbReference>
<name>A0A9X3YPH6_9GAMM</name>
<dbReference type="Pfam" id="PF14559">
    <property type="entry name" value="TPR_19"/>
    <property type="match status" value="1"/>
</dbReference>
<dbReference type="Gene3D" id="1.25.40.10">
    <property type="entry name" value="Tetratricopeptide repeat domain"/>
    <property type="match status" value="1"/>
</dbReference>
<evidence type="ECO:0000259" key="5">
    <source>
        <dbReference type="PROSITE" id="PS51755"/>
    </source>
</evidence>
<feature type="region of interest" description="Disordered" evidence="3">
    <location>
        <begin position="107"/>
        <end position="129"/>
    </location>
</feature>
<feature type="DNA-binding region" description="OmpR/PhoB-type" evidence="2">
    <location>
        <begin position="1"/>
        <end position="98"/>
    </location>
</feature>